<dbReference type="Proteomes" id="UP001373714">
    <property type="component" value="Unassembled WGS sequence"/>
</dbReference>
<feature type="compositionally biased region" description="Acidic residues" evidence="1">
    <location>
        <begin position="69"/>
        <end position="78"/>
    </location>
</feature>
<feature type="compositionally biased region" description="Acidic residues" evidence="1">
    <location>
        <begin position="85"/>
        <end position="96"/>
    </location>
</feature>
<name>A0AAV9V9M8_9PEZI</name>
<reference evidence="2 3" key="1">
    <citation type="submission" date="2019-10" db="EMBL/GenBank/DDBJ databases">
        <authorList>
            <person name="Palmer J.M."/>
        </authorList>
    </citation>
    <scope>NUCLEOTIDE SEQUENCE [LARGE SCALE GENOMIC DNA]</scope>
    <source>
        <strain evidence="2 3">TWF730</strain>
    </source>
</reference>
<evidence type="ECO:0000256" key="1">
    <source>
        <dbReference type="SAM" id="MobiDB-lite"/>
    </source>
</evidence>
<organism evidence="2 3">
    <name type="scientific">Orbilia blumenaviensis</name>
    <dbReference type="NCBI Taxonomy" id="1796055"/>
    <lineage>
        <taxon>Eukaryota</taxon>
        <taxon>Fungi</taxon>
        <taxon>Dikarya</taxon>
        <taxon>Ascomycota</taxon>
        <taxon>Pezizomycotina</taxon>
        <taxon>Orbiliomycetes</taxon>
        <taxon>Orbiliales</taxon>
        <taxon>Orbiliaceae</taxon>
        <taxon>Orbilia</taxon>
    </lineage>
</organism>
<keyword evidence="3" id="KW-1185">Reference proteome</keyword>
<accession>A0AAV9V9M8</accession>
<proteinExistence type="predicted"/>
<comment type="caution">
    <text evidence="2">The sequence shown here is derived from an EMBL/GenBank/DDBJ whole genome shotgun (WGS) entry which is preliminary data.</text>
</comment>
<sequence length="170" mass="17932">MLPHNIFNGCRLVPEYLQVISDQMPDLAAGALDKDCAFVVGLFCDLMGGAVGAFFAGKGLSANGKETVDDGGEEDEEVSVGAVADDGDDGEEEDDEGGGRIEGESEEAEYLRLKEKVGGRIFEGLGCGASTGEEWVGLEIGRRDSLVSGRRRREDADALIVACVDDRPGT</sequence>
<protein>
    <submittedName>
        <fullName evidence="2">Uncharacterized protein</fullName>
    </submittedName>
</protein>
<gene>
    <name evidence="2" type="ORF">TWF730_008000</name>
</gene>
<dbReference type="AlphaFoldDB" id="A0AAV9V9M8"/>
<evidence type="ECO:0000313" key="2">
    <source>
        <dbReference type="EMBL" id="KAK6358677.1"/>
    </source>
</evidence>
<dbReference type="EMBL" id="JAVHNS010000004">
    <property type="protein sequence ID" value="KAK6358677.1"/>
    <property type="molecule type" value="Genomic_DNA"/>
</dbReference>
<evidence type="ECO:0000313" key="3">
    <source>
        <dbReference type="Proteomes" id="UP001373714"/>
    </source>
</evidence>
<feature type="compositionally biased region" description="Basic and acidic residues" evidence="1">
    <location>
        <begin position="97"/>
        <end position="106"/>
    </location>
</feature>
<feature type="region of interest" description="Disordered" evidence="1">
    <location>
        <begin position="64"/>
        <end position="106"/>
    </location>
</feature>